<dbReference type="PANTHER" id="PTHR42023">
    <property type="entry name" value="BHLH DOMAIN-CONTAINING PROTEIN"/>
    <property type="match status" value="1"/>
</dbReference>
<feature type="region of interest" description="Disordered" evidence="1">
    <location>
        <begin position="435"/>
        <end position="493"/>
    </location>
</feature>
<feature type="region of interest" description="Disordered" evidence="1">
    <location>
        <begin position="576"/>
        <end position="597"/>
    </location>
</feature>
<gene>
    <name evidence="2" type="ORF">BJ875DRAFT_42812</name>
</gene>
<feature type="compositionally biased region" description="Polar residues" evidence="1">
    <location>
        <begin position="435"/>
        <end position="450"/>
    </location>
</feature>
<feature type="compositionally biased region" description="Acidic residues" evidence="1">
    <location>
        <begin position="137"/>
        <end position="148"/>
    </location>
</feature>
<keyword evidence="3" id="KW-1185">Reference proteome</keyword>
<dbReference type="PANTHER" id="PTHR42023:SF1">
    <property type="entry name" value="BHLH DOMAIN-CONTAINING PROTEIN"/>
    <property type="match status" value="1"/>
</dbReference>
<dbReference type="Proteomes" id="UP000824998">
    <property type="component" value="Unassembled WGS sequence"/>
</dbReference>
<organism evidence="2 3">
    <name type="scientific">Amylocarpus encephaloides</name>
    <dbReference type="NCBI Taxonomy" id="45428"/>
    <lineage>
        <taxon>Eukaryota</taxon>
        <taxon>Fungi</taxon>
        <taxon>Dikarya</taxon>
        <taxon>Ascomycota</taxon>
        <taxon>Pezizomycotina</taxon>
        <taxon>Leotiomycetes</taxon>
        <taxon>Helotiales</taxon>
        <taxon>Helotiales incertae sedis</taxon>
        <taxon>Amylocarpus</taxon>
    </lineage>
</organism>
<feature type="compositionally biased region" description="Basic and acidic residues" evidence="1">
    <location>
        <begin position="341"/>
        <end position="354"/>
    </location>
</feature>
<feature type="compositionally biased region" description="Polar residues" evidence="1">
    <location>
        <begin position="101"/>
        <end position="117"/>
    </location>
</feature>
<feature type="compositionally biased region" description="Pro residues" evidence="1">
    <location>
        <begin position="455"/>
        <end position="465"/>
    </location>
</feature>
<evidence type="ECO:0000313" key="3">
    <source>
        <dbReference type="Proteomes" id="UP000824998"/>
    </source>
</evidence>
<sequence>MWKRLNNPKGARQPTPTTTFPESRYDGHSQPHPRSHGLGIEIHSPVSPPPRPPRDEMESKGLPRLPFELAPPSPPEQRSSKFRPVSSIYSQPSPTPIVTKFSKNSPLTPNSPYTNEEVSPPSSPEFDARKRSQTQPIDEEVSPIDEMPDISKLGMGRPSSRQDANVKGASSSIPVLRREKRRNQVAAAAANLVNRKEIGGGGRPAKNPSWDPYSGEPTTSERGKKQTTKPGEFTPTGLRPVHGATGVFFGNESNVSAATVKKPISFGERVRKLANAPVPESKPQWKGASGRVTLVTTPADRLDIPPLSIPRKDPQHVHSPTSGPGTTMMSPLAMSPHLPRSGHETDPGSAHSERVVQSAHPDLDNAEVSPRVNDISTFISSVANQGGRNQVRENFPIETRHQEHPVRQEEKMFLEYQATEEPYIQPPSRFSFSTYAASEARSTPRPSTDTFEPASEPPPPMPSPPTQYQSSSPDSVLNRVRPKVGAGPRNGVTRKAVNTASPIFISMTNKRASKIGGKSLPSTPAEVESQDLVTSLQAQLDDLQHRKNNITRSIRQMTELMPADNITLTTEVRRKRENEKRKVEGLREEEADVRQQEHEIGLRLHRAWKRKDKEATYEPTGLWVRRVTG</sequence>
<reference evidence="2" key="1">
    <citation type="journal article" date="2021" name="IMA Fungus">
        <title>Genomic characterization of three marine fungi, including Emericellopsis atlantica sp. nov. with signatures of a generalist lifestyle and marine biomass degradation.</title>
        <authorList>
            <person name="Hagestad O.C."/>
            <person name="Hou L."/>
            <person name="Andersen J.H."/>
            <person name="Hansen E.H."/>
            <person name="Altermark B."/>
            <person name="Li C."/>
            <person name="Kuhnert E."/>
            <person name="Cox R.J."/>
            <person name="Crous P.W."/>
            <person name="Spatafora J.W."/>
            <person name="Lail K."/>
            <person name="Amirebrahimi M."/>
            <person name="Lipzen A."/>
            <person name="Pangilinan J."/>
            <person name="Andreopoulos W."/>
            <person name="Hayes R.D."/>
            <person name="Ng V."/>
            <person name="Grigoriev I.V."/>
            <person name="Jackson S.A."/>
            <person name="Sutton T.D.S."/>
            <person name="Dobson A.D.W."/>
            <person name="Rama T."/>
        </authorList>
    </citation>
    <scope>NUCLEOTIDE SEQUENCE</scope>
    <source>
        <strain evidence="2">TRa018bII</strain>
    </source>
</reference>
<evidence type="ECO:0000256" key="1">
    <source>
        <dbReference type="SAM" id="MobiDB-lite"/>
    </source>
</evidence>
<feature type="compositionally biased region" description="Polar residues" evidence="1">
    <location>
        <begin position="318"/>
        <end position="329"/>
    </location>
</feature>
<evidence type="ECO:0000313" key="2">
    <source>
        <dbReference type="EMBL" id="KAG9233519.1"/>
    </source>
</evidence>
<accession>A0A9P8C4H8</accession>
<proteinExistence type="predicted"/>
<feature type="region of interest" description="Disordered" evidence="1">
    <location>
        <begin position="296"/>
        <end position="367"/>
    </location>
</feature>
<comment type="caution">
    <text evidence="2">The sequence shown here is derived from an EMBL/GenBank/DDBJ whole genome shotgun (WGS) entry which is preliminary data.</text>
</comment>
<name>A0A9P8C4H8_9HELO</name>
<dbReference type="EMBL" id="MU251497">
    <property type="protein sequence ID" value="KAG9233519.1"/>
    <property type="molecule type" value="Genomic_DNA"/>
</dbReference>
<feature type="compositionally biased region" description="Polar residues" evidence="1">
    <location>
        <begin position="159"/>
        <end position="173"/>
    </location>
</feature>
<feature type="compositionally biased region" description="Basic and acidic residues" evidence="1">
    <location>
        <begin position="52"/>
        <end position="61"/>
    </location>
</feature>
<feature type="region of interest" description="Disordered" evidence="1">
    <location>
        <begin position="1"/>
        <end position="254"/>
    </location>
</feature>
<feature type="compositionally biased region" description="Low complexity" evidence="1">
    <location>
        <begin position="466"/>
        <end position="475"/>
    </location>
</feature>
<protein>
    <submittedName>
        <fullName evidence="2">Uncharacterized protein</fullName>
    </submittedName>
</protein>
<dbReference type="AlphaFoldDB" id="A0A9P8C4H8"/>
<dbReference type="OrthoDB" id="4507572at2759"/>